<gene>
    <name evidence="2" type="ORF">GTP90_35515</name>
</gene>
<comment type="caution">
    <text evidence="2">The sequence shown here is derived from an EMBL/GenBank/DDBJ whole genome shotgun (WGS) entry which is preliminary data.</text>
</comment>
<evidence type="ECO:0000256" key="1">
    <source>
        <dbReference type="SAM" id="MobiDB-lite"/>
    </source>
</evidence>
<name>A0A845GXK8_9BURK</name>
<organism evidence="2 3">
    <name type="scientific">Duganella vulcania</name>
    <dbReference type="NCBI Taxonomy" id="2692166"/>
    <lineage>
        <taxon>Bacteria</taxon>
        <taxon>Pseudomonadati</taxon>
        <taxon>Pseudomonadota</taxon>
        <taxon>Betaproteobacteria</taxon>
        <taxon>Burkholderiales</taxon>
        <taxon>Oxalobacteraceae</taxon>
        <taxon>Telluria group</taxon>
        <taxon>Duganella</taxon>
    </lineage>
</organism>
<dbReference type="EMBL" id="WWCX01000222">
    <property type="protein sequence ID" value="MYM99163.1"/>
    <property type="molecule type" value="Genomic_DNA"/>
</dbReference>
<dbReference type="AlphaFoldDB" id="A0A845GXK8"/>
<reference evidence="2" key="1">
    <citation type="submission" date="2019-12" db="EMBL/GenBank/DDBJ databases">
        <title>Novel species isolated from a subtropical stream in China.</title>
        <authorList>
            <person name="Lu H."/>
        </authorList>
    </citation>
    <scope>NUCLEOTIDE SEQUENCE [LARGE SCALE GENOMIC DNA]</scope>
    <source>
        <strain evidence="2">FT81W</strain>
    </source>
</reference>
<protein>
    <submittedName>
        <fullName evidence="2">DUF349 domain-containing protein</fullName>
    </submittedName>
</protein>
<evidence type="ECO:0000313" key="3">
    <source>
        <dbReference type="Proteomes" id="UP000447355"/>
    </source>
</evidence>
<accession>A0A845GXK8</accession>
<feature type="compositionally biased region" description="Basic and acidic residues" evidence="1">
    <location>
        <begin position="1"/>
        <end position="10"/>
    </location>
</feature>
<proteinExistence type="predicted"/>
<feature type="region of interest" description="Disordered" evidence="1">
    <location>
        <begin position="1"/>
        <end position="44"/>
    </location>
</feature>
<sequence>MFDFIFKRTTDQAADQQAAEATPEQGAAAAASASRREEQAQRAASLAGDEAAAVELILQSEFAGVRLAAAEHVQSQPQLERVLQAMRNTDRRVAKLMQGRLDAIRYQQAEQQKAQACLELAQRLLQDEKLTPNQVADLDRQWQITAAVPALAEPYAAARAALAARLEAQVNLQRTIIDAMAALRQLPSAGLPPEEAQQALERHAAAQAEYEQAPEHNALPKHLLSDYAQALEQSRAALSAASQRAAAAVEPEAAAAAP</sequence>
<feature type="non-terminal residue" evidence="2">
    <location>
        <position position="258"/>
    </location>
</feature>
<feature type="region of interest" description="Disordered" evidence="1">
    <location>
        <begin position="199"/>
        <end position="221"/>
    </location>
</feature>
<feature type="compositionally biased region" description="Low complexity" evidence="1">
    <location>
        <begin position="11"/>
        <end position="33"/>
    </location>
</feature>
<evidence type="ECO:0000313" key="2">
    <source>
        <dbReference type="EMBL" id="MYM99163.1"/>
    </source>
</evidence>
<dbReference type="Proteomes" id="UP000447355">
    <property type="component" value="Unassembled WGS sequence"/>
</dbReference>